<protein>
    <submittedName>
        <fullName evidence="2">Uncharacterized protein</fullName>
    </submittedName>
</protein>
<evidence type="ECO:0000313" key="2">
    <source>
        <dbReference type="EMBL" id="RLN63914.1"/>
    </source>
</evidence>
<sequence>MRAVVALTSSRAALQTRASLATPPFWRFLSSSVLRPPSNPFEINLNLSNPSSTTKKLSLDDAKRAAAVQQAEAERDIELMHNEMSSLFGEEVAEHYGNDSSSGVEAAFDRETMHKSSTVASEEINVAAAVEREETPAVPSKPVVKENSKRQTMKFMENAPRVNTTEERSNNISTKENSTTADGVDDGTPSVLVLMGPCSVMRGVWTGGNIPLPELRSQIRTMTDELKIKIKMRTFNAESGVLDLMLNAQPGQVVVLGWKISLSKSPFVVHALDLIKSNVIIVSPNGVNHGPLPSNVVGVISGQRIKLTLAALDLDNFILGRGNTGSLLRATDILRRN</sequence>
<feature type="region of interest" description="Disordered" evidence="1">
    <location>
        <begin position="161"/>
        <end position="186"/>
    </location>
</feature>
<name>A0A3F2RTG4_9STRA</name>
<accession>A0A3F2RTG4</accession>
<dbReference type="AlphaFoldDB" id="A0A3F2RTG4"/>
<evidence type="ECO:0000313" key="3">
    <source>
        <dbReference type="Proteomes" id="UP000277300"/>
    </source>
</evidence>
<feature type="compositionally biased region" description="Polar residues" evidence="1">
    <location>
        <begin position="170"/>
        <end position="181"/>
    </location>
</feature>
<gene>
    <name evidence="2" type="ORF">BBP00_00003785</name>
</gene>
<dbReference type="EMBL" id="MBDO02000084">
    <property type="protein sequence ID" value="RLN63914.1"/>
    <property type="molecule type" value="Genomic_DNA"/>
</dbReference>
<evidence type="ECO:0000256" key="1">
    <source>
        <dbReference type="SAM" id="MobiDB-lite"/>
    </source>
</evidence>
<organism evidence="2 3">
    <name type="scientific">Phytophthora kernoviae</name>
    <dbReference type="NCBI Taxonomy" id="325452"/>
    <lineage>
        <taxon>Eukaryota</taxon>
        <taxon>Sar</taxon>
        <taxon>Stramenopiles</taxon>
        <taxon>Oomycota</taxon>
        <taxon>Peronosporomycetes</taxon>
        <taxon>Peronosporales</taxon>
        <taxon>Peronosporaceae</taxon>
        <taxon>Phytophthora</taxon>
    </lineage>
</organism>
<dbReference type="Proteomes" id="UP000277300">
    <property type="component" value="Unassembled WGS sequence"/>
</dbReference>
<reference evidence="2 3" key="1">
    <citation type="submission" date="2018-07" db="EMBL/GenBank/DDBJ databases">
        <title>Genome sequencing of oomycete isolates from Chile give support for New Zealand origin for Phytophthora kernoviae and make available the first Nothophytophthora sp. genome.</title>
        <authorList>
            <person name="Studholme D.J."/>
            <person name="Sanfuentes E."/>
            <person name="Panda P."/>
            <person name="Hill R."/>
            <person name="Sambles C."/>
            <person name="Grant M."/>
            <person name="Williams N.M."/>
            <person name="Mcdougal R.L."/>
        </authorList>
    </citation>
    <scope>NUCLEOTIDE SEQUENCE [LARGE SCALE GENOMIC DNA]</scope>
    <source>
        <strain evidence="2">Chile6</strain>
    </source>
</reference>
<comment type="caution">
    <text evidence="2">The sequence shown here is derived from an EMBL/GenBank/DDBJ whole genome shotgun (WGS) entry which is preliminary data.</text>
</comment>
<proteinExistence type="predicted"/>
<dbReference type="OrthoDB" id="63916at2759"/>